<feature type="transmembrane region" description="Helical" evidence="1">
    <location>
        <begin position="55"/>
        <end position="77"/>
    </location>
</feature>
<protein>
    <submittedName>
        <fullName evidence="2">Integral membrane protein</fullName>
    </submittedName>
</protein>
<feature type="transmembrane region" description="Helical" evidence="1">
    <location>
        <begin position="97"/>
        <end position="121"/>
    </location>
</feature>
<keyword evidence="1" id="KW-0472">Membrane</keyword>
<dbReference type="RefSeq" id="WP_003974567.1">
    <property type="nucleotide sequence ID" value="NZ_CM001889.1"/>
</dbReference>
<accession>A0A7U9HE41</accession>
<gene>
    <name evidence="2" type="ORF">SLI_4653</name>
</gene>
<evidence type="ECO:0000313" key="2">
    <source>
        <dbReference type="EMBL" id="EOY49361.1"/>
    </source>
</evidence>
<name>A0A7U9HE41_STRLI</name>
<reference evidence="3" key="1">
    <citation type="journal article" date="2013" name="Genome Biol. Evol.">
        <title>The genome sequence of Streptomyces lividans 66 reveals a novel tRNA-dependent peptide biosynthetic system within a metal-related genomic island.</title>
        <authorList>
            <person name="Cruz-Morales P."/>
            <person name="Vijgenboom E."/>
            <person name="Iruegas-Bocardo F."/>
            <person name="Girard G."/>
            <person name="Yanez-Guerra L.A."/>
            <person name="Ramos-Aboites H.E."/>
            <person name="Pernodet J.L."/>
            <person name="Anne J."/>
            <person name="van Wezel G.P."/>
            <person name="Barona-Gomez F."/>
        </authorList>
    </citation>
    <scope>NUCLEOTIDE SEQUENCE [LARGE SCALE GENOMIC DNA]</scope>
    <source>
        <strain evidence="3">1326</strain>
    </source>
</reference>
<organism evidence="2 3">
    <name type="scientific">Streptomyces lividans 1326</name>
    <dbReference type="NCBI Taxonomy" id="1200984"/>
    <lineage>
        <taxon>Bacteria</taxon>
        <taxon>Bacillati</taxon>
        <taxon>Actinomycetota</taxon>
        <taxon>Actinomycetes</taxon>
        <taxon>Kitasatosporales</taxon>
        <taxon>Streptomycetaceae</taxon>
        <taxon>Streptomyces</taxon>
    </lineage>
</organism>
<feature type="transmembrane region" description="Helical" evidence="1">
    <location>
        <begin position="156"/>
        <end position="177"/>
    </location>
</feature>
<evidence type="ECO:0000313" key="3">
    <source>
        <dbReference type="Proteomes" id="UP000014062"/>
    </source>
</evidence>
<keyword evidence="1" id="KW-1133">Transmembrane helix</keyword>
<dbReference type="AlphaFoldDB" id="A0A7U9HE41"/>
<dbReference type="Proteomes" id="UP000014062">
    <property type="component" value="Chromosome"/>
</dbReference>
<feature type="transmembrane region" description="Helical" evidence="1">
    <location>
        <begin position="22"/>
        <end position="43"/>
    </location>
</feature>
<evidence type="ECO:0000256" key="1">
    <source>
        <dbReference type="SAM" id="Phobius"/>
    </source>
</evidence>
<feature type="transmembrane region" description="Helical" evidence="1">
    <location>
        <begin position="127"/>
        <end position="144"/>
    </location>
</feature>
<dbReference type="EMBL" id="CM001889">
    <property type="protein sequence ID" value="EOY49361.1"/>
    <property type="molecule type" value="Genomic_DNA"/>
</dbReference>
<sequence length="290" mass="30973">MGWGTEPEAAEGRPLPWSNDEWNVAAALCATQLPLMWLAWWFFVGAGQDDHGRGGGAFGVLCLPLVLPLLGVVHSSAQIMPAATLARLLPRRSGPEWARHVVASVLVGAGWAVLGHLVWGWSPRDTAPWFAGAGILPVLFLAPLRRRAWGGWSVWLRSAGACFVLSVAGGLAVAALADEYEPPALSDGQLAGEWRGDHGAVLRLAPGGRAGLTRVPSRPDFGTYRDYTRCSGTGIWTRNLSGDREGVVVRLDGDCGEETSWTIGGSERSPELFALFGDPDAGDLLFLTRN</sequence>
<proteinExistence type="predicted"/>
<keyword evidence="1" id="KW-0812">Transmembrane</keyword>